<dbReference type="Proteomes" id="UP000252085">
    <property type="component" value="Unassembled WGS sequence"/>
</dbReference>
<dbReference type="SUPFAM" id="SSF51735">
    <property type="entry name" value="NAD(P)-binding Rossmann-fold domains"/>
    <property type="match status" value="1"/>
</dbReference>
<comment type="caution">
    <text evidence="2">The sequence shown here is derived from an EMBL/GenBank/DDBJ whole genome shotgun (WGS) entry which is preliminary data.</text>
</comment>
<dbReference type="EMBL" id="LXQE01000153">
    <property type="protein sequence ID" value="RCJ35133.1"/>
    <property type="molecule type" value="Genomic_DNA"/>
</dbReference>
<protein>
    <recommendedName>
        <fullName evidence="1">Saccharopine dehydrogenase NADP binding domain-containing protein</fullName>
    </recommendedName>
</protein>
<reference evidence="2 3" key="1">
    <citation type="submission" date="2016-04" db="EMBL/GenBank/DDBJ databases">
        <authorList>
            <person name="Evans L.H."/>
            <person name="Alamgir A."/>
            <person name="Owens N."/>
            <person name="Weber N.D."/>
            <person name="Virtaneva K."/>
            <person name="Barbian K."/>
            <person name="Babar A."/>
            <person name="Rosenke K."/>
        </authorList>
    </citation>
    <scope>NUCLEOTIDE SEQUENCE [LARGE SCALE GENOMIC DNA]</scope>
    <source>
        <strain evidence="2">NIES-2108</strain>
    </source>
</reference>
<sequence length="350" mass="37261">MTSRVLLYGATGYAGKLIAESAKNNGLELILAGRNQSSLAAVANELSLDFRVFGLDAPQAITHSLEDIIAVINCSGPFSKTSKPLVDACLQTKTHYLDIAGEVPEFQALQARDTEAKNAGIMLLPGVGFGVVPTDCVAAYLKQKLAAATRLILIYETVGGVSQGTANTVLPTLHHIGVAREAGKLIPSRPALKRRKVDFGYGLVTAVTNPWRADIITAFQTTGIPNIEVYTVFPNPVRFLMELSQYLGWLFNSSLFQSALASLIKTLPTGPTAAERAKGQVRVIGIAEDETGQQVTAKLLGPEAYDFTALAAVAIIKRVIQGEVKVGFQTPASVYGADFVLEIPGVTGFE</sequence>
<accession>A0A367RHF0</accession>
<dbReference type="PANTHER" id="PTHR43781">
    <property type="entry name" value="SACCHAROPINE DEHYDROGENASE"/>
    <property type="match status" value="1"/>
</dbReference>
<dbReference type="InterPro" id="IPR005097">
    <property type="entry name" value="Sacchrp_dh_NADP-bd"/>
</dbReference>
<dbReference type="Pfam" id="PF03435">
    <property type="entry name" value="Sacchrp_dh_NADP"/>
    <property type="match status" value="1"/>
</dbReference>
<dbReference type="Gene3D" id="3.40.50.720">
    <property type="entry name" value="NAD(P)-binding Rossmann-like Domain"/>
    <property type="match status" value="1"/>
</dbReference>
<evidence type="ECO:0000313" key="2">
    <source>
        <dbReference type="EMBL" id="RCJ35133.1"/>
    </source>
</evidence>
<proteinExistence type="predicted"/>
<evidence type="ECO:0000259" key="1">
    <source>
        <dbReference type="Pfam" id="PF03435"/>
    </source>
</evidence>
<dbReference type="InterPro" id="IPR036291">
    <property type="entry name" value="NAD(P)-bd_dom_sf"/>
</dbReference>
<evidence type="ECO:0000313" key="3">
    <source>
        <dbReference type="Proteomes" id="UP000252085"/>
    </source>
</evidence>
<name>A0A367RHF0_NOSPU</name>
<feature type="domain" description="Saccharopine dehydrogenase NADP binding" evidence="1">
    <location>
        <begin position="5"/>
        <end position="123"/>
    </location>
</feature>
<organism evidence="2 3">
    <name type="scientific">Nostoc punctiforme NIES-2108</name>
    <dbReference type="NCBI Taxonomy" id="1356359"/>
    <lineage>
        <taxon>Bacteria</taxon>
        <taxon>Bacillati</taxon>
        <taxon>Cyanobacteriota</taxon>
        <taxon>Cyanophyceae</taxon>
        <taxon>Nostocales</taxon>
        <taxon>Nostocaceae</taxon>
        <taxon>Nostoc</taxon>
    </lineage>
</organism>
<dbReference type="PANTHER" id="PTHR43781:SF1">
    <property type="entry name" value="SACCHAROPINE DEHYDROGENASE"/>
    <property type="match status" value="1"/>
</dbReference>
<gene>
    <name evidence="2" type="ORF">A6769_20485</name>
</gene>
<dbReference type="AlphaFoldDB" id="A0A367RHF0"/>